<evidence type="ECO:0000313" key="5">
    <source>
        <dbReference type="Proteomes" id="UP000006591"/>
    </source>
</evidence>
<feature type="coiled-coil region" evidence="1">
    <location>
        <begin position="147"/>
        <end position="174"/>
    </location>
</feature>
<dbReference type="Gramene" id="ONIVA10G07550.1">
    <property type="protein sequence ID" value="ONIVA10G07550.1"/>
    <property type="gene ID" value="ONIVA10G07550"/>
</dbReference>
<dbReference type="InterPro" id="IPR022059">
    <property type="entry name" value="DUF3615"/>
</dbReference>
<reference evidence="4" key="1">
    <citation type="submission" date="2015-04" db="UniProtKB">
        <authorList>
            <consortium name="EnsemblPlants"/>
        </authorList>
    </citation>
    <scope>IDENTIFICATION</scope>
    <source>
        <strain evidence="4">SL10</strain>
    </source>
</reference>
<keyword evidence="1" id="KW-0175">Coiled coil</keyword>
<dbReference type="AlphaFoldDB" id="A0A0E0IRD6"/>
<dbReference type="PANTHER" id="PTHR33326:SF22">
    <property type="entry name" value="OS10G0372700 PROTEIN"/>
    <property type="match status" value="1"/>
</dbReference>
<evidence type="ECO:0000256" key="1">
    <source>
        <dbReference type="SAM" id="Coils"/>
    </source>
</evidence>
<keyword evidence="5" id="KW-1185">Reference proteome</keyword>
<accession>A0A0E0IRD6</accession>
<dbReference type="Pfam" id="PF12274">
    <property type="entry name" value="DUF3615"/>
    <property type="match status" value="1"/>
</dbReference>
<feature type="region of interest" description="Disordered" evidence="2">
    <location>
        <begin position="24"/>
        <end position="76"/>
    </location>
</feature>
<reference evidence="4" key="2">
    <citation type="submission" date="2018-04" db="EMBL/GenBank/DDBJ databases">
        <title>OnivRS2 (Oryza nivara Reference Sequence Version 2).</title>
        <authorList>
            <person name="Zhang J."/>
            <person name="Kudrna D."/>
            <person name="Lee S."/>
            <person name="Talag J."/>
            <person name="Rajasekar S."/>
            <person name="Welchert J."/>
            <person name="Hsing Y.-I."/>
            <person name="Wing R.A."/>
        </authorList>
    </citation>
    <scope>NUCLEOTIDE SEQUENCE [LARGE SCALE GENOMIC DNA]</scope>
</reference>
<dbReference type="Proteomes" id="UP000006591">
    <property type="component" value="Chromosome 10"/>
</dbReference>
<evidence type="ECO:0000259" key="3">
    <source>
        <dbReference type="Pfam" id="PF12274"/>
    </source>
</evidence>
<evidence type="ECO:0000256" key="2">
    <source>
        <dbReference type="SAM" id="MobiDB-lite"/>
    </source>
</evidence>
<name>A0A0E0IRD6_ORYNI</name>
<protein>
    <recommendedName>
        <fullName evidence="3">DUF3615 domain-containing protein</fullName>
    </recommendedName>
</protein>
<evidence type="ECO:0000313" key="4">
    <source>
        <dbReference type="EnsemblPlants" id="ONIVA10G07550.1"/>
    </source>
</evidence>
<dbReference type="EnsemblPlants" id="ONIVA10G07550.1">
    <property type="protein sequence ID" value="ONIVA10G07550.1"/>
    <property type="gene ID" value="ONIVA10G07550"/>
</dbReference>
<proteinExistence type="predicted"/>
<dbReference type="OMA" id="SWCSIET"/>
<sequence>MGYIGRTDCAGSILVRFVLRPEPFSDSNSGSGSPSVGHPLKPSRAAAGVRTTHARSSAKSTRRAMASPSAAPNPRIHARASTRGAVKECQGKSKFFLEHQAKWEKEGNKGYDTNAHGWRFAYELTFPEGEIPSDWGYSKPLWDEHAKDEARRRHREAKQRKNEALQRQQRIEQVRTRWREKYAAGKAPRKEQLQKEAMDDMFDWQVLAEKRHTKNVQMALNIINRKHPGRNYELWEISAKSTIVEMELSYCHYNFTAYSPSSGFGFFFAETSDDVKCEDQVHSWCSIETGEIGCCVRCMSYEIYLVHPSSDKFLFGDESLHCCCADH</sequence>
<dbReference type="PANTHER" id="PTHR33326">
    <property type="entry name" value="OS05G0543800 PROTEIN"/>
    <property type="match status" value="1"/>
</dbReference>
<organism evidence="4">
    <name type="scientific">Oryza nivara</name>
    <name type="common">Indian wild rice</name>
    <name type="synonym">Oryza sativa f. spontanea</name>
    <dbReference type="NCBI Taxonomy" id="4536"/>
    <lineage>
        <taxon>Eukaryota</taxon>
        <taxon>Viridiplantae</taxon>
        <taxon>Streptophyta</taxon>
        <taxon>Embryophyta</taxon>
        <taxon>Tracheophyta</taxon>
        <taxon>Spermatophyta</taxon>
        <taxon>Magnoliopsida</taxon>
        <taxon>Liliopsida</taxon>
        <taxon>Poales</taxon>
        <taxon>Poaceae</taxon>
        <taxon>BOP clade</taxon>
        <taxon>Oryzoideae</taxon>
        <taxon>Oryzeae</taxon>
        <taxon>Oryzinae</taxon>
        <taxon>Oryza</taxon>
    </lineage>
</organism>
<feature type="domain" description="DUF3615" evidence="3">
    <location>
        <begin position="216"/>
        <end position="308"/>
    </location>
</feature>
<dbReference type="HOGENOM" id="CLU_1059154_0_0_1"/>
<feature type="compositionally biased region" description="Low complexity" evidence="2">
    <location>
        <begin position="25"/>
        <end position="37"/>
    </location>
</feature>